<feature type="non-terminal residue" evidence="2">
    <location>
        <position position="1"/>
    </location>
</feature>
<feature type="region of interest" description="Disordered" evidence="1">
    <location>
        <begin position="127"/>
        <end position="147"/>
    </location>
</feature>
<accession>A0ABN9R9W6</accession>
<evidence type="ECO:0000313" key="3">
    <source>
        <dbReference type="Proteomes" id="UP001189429"/>
    </source>
</evidence>
<feature type="compositionally biased region" description="Polar residues" evidence="1">
    <location>
        <begin position="127"/>
        <end position="145"/>
    </location>
</feature>
<dbReference type="PANTHER" id="PTHR38899">
    <property type="entry name" value="DOMAIN OOKINETE PROTEIN, PUTATIVE-RELATED"/>
    <property type="match status" value="1"/>
</dbReference>
<comment type="caution">
    <text evidence="2">The sequence shown here is derived from an EMBL/GenBank/DDBJ whole genome shotgun (WGS) entry which is preliminary data.</text>
</comment>
<proteinExistence type="predicted"/>
<protein>
    <submittedName>
        <fullName evidence="2">Uncharacterized protein</fullName>
    </submittedName>
</protein>
<evidence type="ECO:0000256" key="1">
    <source>
        <dbReference type="SAM" id="MobiDB-lite"/>
    </source>
</evidence>
<reference evidence="2" key="1">
    <citation type="submission" date="2023-10" db="EMBL/GenBank/DDBJ databases">
        <authorList>
            <person name="Chen Y."/>
            <person name="Shah S."/>
            <person name="Dougan E. K."/>
            <person name="Thang M."/>
            <person name="Chan C."/>
        </authorList>
    </citation>
    <scope>NUCLEOTIDE SEQUENCE [LARGE SCALE GENOMIC DNA]</scope>
</reference>
<dbReference type="PANTHER" id="PTHR38899:SF1">
    <property type="entry name" value="PROTEIN KINASE"/>
    <property type="match status" value="1"/>
</dbReference>
<name>A0ABN9R9W6_9DINO</name>
<gene>
    <name evidence="2" type="ORF">PCOR1329_LOCUS18898</name>
</gene>
<sequence>AGGAAGDTAPAAAGAPELDLKLGDRVEVRDRTSQEWKLGVVMSVDPLKVKPSGWKVAVTWKFVRRRTADATRRAADAARSADGASLNRGTTVDSLRSTSASSGAGAGRAQGDGAQLYRASTLGSVQSAVSTATGSNESGPEQPQRQRGLRTLLKRIAGARDLDPFSPSNAVIIFDWDDTLFPTWFLGRGSQDPLLSTSANREAFLRHGETVLAALRGAREVARVAIVTLASKEWVHSKCELILPGGGFPRELRSLGIHIYYAEQQNEDDSRVLSKKHAMAKCLGRMYSGLRSIRWNVLSIGDSTVEQRALKELLGEHSRGALCKTVKFPSEPTLEQLTGALGSVLPQLKNMVQHTRDFDRTSSDMWLRRESR</sequence>
<evidence type="ECO:0000313" key="2">
    <source>
        <dbReference type="EMBL" id="CAK0815699.1"/>
    </source>
</evidence>
<feature type="compositionally biased region" description="Low complexity" evidence="1">
    <location>
        <begin position="93"/>
        <end position="103"/>
    </location>
</feature>
<feature type="region of interest" description="Disordered" evidence="1">
    <location>
        <begin position="72"/>
        <end position="112"/>
    </location>
</feature>
<keyword evidence="3" id="KW-1185">Reference proteome</keyword>
<dbReference type="Proteomes" id="UP001189429">
    <property type="component" value="Unassembled WGS sequence"/>
</dbReference>
<dbReference type="EMBL" id="CAUYUJ010005980">
    <property type="protein sequence ID" value="CAK0815699.1"/>
    <property type="molecule type" value="Genomic_DNA"/>
</dbReference>
<organism evidence="2 3">
    <name type="scientific">Prorocentrum cordatum</name>
    <dbReference type="NCBI Taxonomy" id="2364126"/>
    <lineage>
        <taxon>Eukaryota</taxon>
        <taxon>Sar</taxon>
        <taxon>Alveolata</taxon>
        <taxon>Dinophyceae</taxon>
        <taxon>Prorocentrales</taxon>
        <taxon>Prorocentraceae</taxon>
        <taxon>Prorocentrum</taxon>
    </lineage>
</organism>